<comment type="caution">
    <text evidence="2">The sequence shown here is derived from an EMBL/GenBank/DDBJ whole genome shotgun (WGS) entry which is preliminary data.</text>
</comment>
<organism evidence="2">
    <name type="scientific">marine sediment metagenome</name>
    <dbReference type="NCBI Taxonomy" id="412755"/>
    <lineage>
        <taxon>unclassified sequences</taxon>
        <taxon>metagenomes</taxon>
        <taxon>ecological metagenomes</taxon>
    </lineage>
</organism>
<reference evidence="2" key="1">
    <citation type="journal article" date="2015" name="Nature">
        <title>Complex archaea that bridge the gap between prokaryotes and eukaryotes.</title>
        <authorList>
            <person name="Spang A."/>
            <person name="Saw J.H."/>
            <person name="Jorgensen S.L."/>
            <person name="Zaremba-Niedzwiedzka K."/>
            <person name="Martijn J."/>
            <person name="Lind A.E."/>
            <person name="van Eijk R."/>
            <person name="Schleper C."/>
            <person name="Guy L."/>
            <person name="Ettema T.J."/>
        </authorList>
    </citation>
    <scope>NUCLEOTIDE SEQUENCE</scope>
</reference>
<gene>
    <name evidence="2" type="ORF">LCGC14_2629010</name>
</gene>
<protein>
    <submittedName>
        <fullName evidence="2">Uncharacterized protein</fullName>
    </submittedName>
</protein>
<evidence type="ECO:0000256" key="1">
    <source>
        <dbReference type="SAM" id="MobiDB-lite"/>
    </source>
</evidence>
<name>A0A0F9ANF3_9ZZZZ</name>
<feature type="non-terminal residue" evidence="2">
    <location>
        <position position="288"/>
    </location>
</feature>
<evidence type="ECO:0000313" key="2">
    <source>
        <dbReference type="EMBL" id="KKK99891.1"/>
    </source>
</evidence>
<dbReference type="AlphaFoldDB" id="A0A0F9ANF3"/>
<dbReference type="Gene3D" id="3.40.50.10070">
    <property type="entry name" value="TolB, N-terminal domain"/>
    <property type="match status" value="1"/>
</dbReference>
<accession>A0A0F9ANF3</accession>
<feature type="region of interest" description="Disordered" evidence="1">
    <location>
        <begin position="265"/>
        <end position="288"/>
    </location>
</feature>
<sequence>MGLILSAGEDSMDRIELPSSLKETSARISRGIVFIIFVFMISFNYECEAGKRYKIVILPFKDNTRMNLGEMIPDVLRSTVTQTGYFEAVDRNKIYEAVIEVLPSDLIKIDNTKREGGAFTAEQIDLFARLDMKRVQKFSKRLKADYAVRGAASQFADSLRIDAEIISVKNNKSLGFVSVEGVPEELLTKMLNELSGEITKFCRSLNAYDDALGIMGMYNQGQYTFNVTEKKLKELLSITRDTIGIHAVLMTLYFSEIRSAENTMLHRGGESPPQGGAYSGGSRGESRG</sequence>
<proteinExistence type="predicted"/>
<dbReference type="EMBL" id="LAZR01045045">
    <property type="protein sequence ID" value="KKK99891.1"/>
    <property type="molecule type" value="Genomic_DNA"/>
</dbReference>
<feature type="compositionally biased region" description="Gly residues" evidence="1">
    <location>
        <begin position="277"/>
        <end position="288"/>
    </location>
</feature>